<feature type="chain" id="PRO_5046903473" evidence="5">
    <location>
        <begin position="23"/>
        <end position="390"/>
    </location>
</feature>
<evidence type="ECO:0000256" key="3">
    <source>
        <dbReference type="ARBA" id="ARBA00023004"/>
    </source>
</evidence>
<evidence type="ECO:0000313" key="7">
    <source>
        <dbReference type="EMBL" id="MDQ0009542.1"/>
    </source>
</evidence>
<evidence type="ECO:0000256" key="4">
    <source>
        <dbReference type="PROSITE-ProRule" id="PRU00433"/>
    </source>
</evidence>
<accession>A0ABT9SX15</accession>
<evidence type="ECO:0000256" key="2">
    <source>
        <dbReference type="ARBA" id="ARBA00022723"/>
    </source>
</evidence>
<keyword evidence="8" id="KW-1185">Reference proteome</keyword>
<dbReference type="SUPFAM" id="SSF46626">
    <property type="entry name" value="Cytochrome c"/>
    <property type="match status" value="1"/>
</dbReference>
<dbReference type="Gene3D" id="1.10.760.10">
    <property type="entry name" value="Cytochrome c-like domain"/>
    <property type="match status" value="1"/>
</dbReference>
<protein>
    <submittedName>
        <fullName evidence="7">ABC-type amino acid transport substrate-binding protein</fullName>
    </submittedName>
</protein>
<dbReference type="EMBL" id="JAUSSK010000002">
    <property type="protein sequence ID" value="MDQ0009542.1"/>
    <property type="molecule type" value="Genomic_DNA"/>
</dbReference>
<dbReference type="InterPro" id="IPR009056">
    <property type="entry name" value="Cyt_c-like_dom"/>
</dbReference>
<dbReference type="Proteomes" id="UP001237737">
    <property type="component" value="Unassembled WGS sequence"/>
</dbReference>
<proteinExistence type="predicted"/>
<keyword evidence="1 4" id="KW-0349">Heme</keyword>
<evidence type="ECO:0000259" key="6">
    <source>
        <dbReference type="PROSITE" id="PS51007"/>
    </source>
</evidence>
<reference evidence="7 8" key="1">
    <citation type="submission" date="2023-07" db="EMBL/GenBank/DDBJ databases">
        <title>Sorghum-associated microbial communities from plants grown in Nebraska, USA.</title>
        <authorList>
            <person name="Schachtman D."/>
        </authorList>
    </citation>
    <scope>NUCLEOTIDE SEQUENCE [LARGE SCALE GENOMIC DNA]</scope>
    <source>
        <strain evidence="7 8">CC60</strain>
    </source>
</reference>
<keyword evidence="2 4" id="KW-0479">Metal-binding</keyword>
<keyword evidence="3 4" id="KW-0408">Iron</keyword>
<gene>
    <name evidence="7" type="ORF">J2T07_001719</name>
</gene>
<dbReference type="InterPro" id="IPR036909">
    <property type="entry name" value="Cyt_c-like_dom_sf"/>
</dbReference>
<comment type="caution">
    <text evidence="7">The sequence shown here is derived from an EMBL/GenBank/DDBJ whole genome shotgun (WGS) entry which is preliminary data.</text>
</comment>
<sequence length="390" mass="41232">MTIRSTRFALAVLCLFGGGIQAADLTLCVDRSSPMARTDVAVAQAVASQEHSRAKIHFFDGSGDDEGFDLKEFNALAKASCDLVLGFPVDADAPGLPEGLKATVPYGHTGFVLVLPTASHATSLDNLTRGTRVAVTYQTTPNLFFAGHPAITSDVHLTDAEGLAALEKGKVGAAMLWGPAVAKHLAATRETTRFRTLELTEAHARFDLVALYDDDHIEAAHRFEKAVDALDADGRLGKLLAPMAMAGAARRIPDHRNALWRSPRRTPPGAICASGGGRPPALFTIAQADAGAAKYSDNCAQCHGPALEGRAGPALKGKHFANPAANFHVGDIFTIVSQNMPATQPASLPPDDYVEIMAFLLRENGYPAGNTKLTFDEAKQSTVPLVSDAD</sequence>
<organism evidence="7 8">
    <name type="scientific">Luteibacter jiangsuensis</name>
    <dbReference type="NCBI Taxonomy" id="637577"/>
    <lineage>
        <taxon>Bacteria</taxon>
        <taxon>Pseudomonadati</taxon>
        <taxon>Pseudomonadota</taxon>
        <taxon>Gammaproteobacteria</taxon>
        <taxon>Lysobacterales</taxon>
        <taxon>Rhodanobacteraceae</taxon>
        <taxon>Luteibacter</taxon>
    </lineage>
</organism>
<evidence type="ECO:0000313" key="8">
    <source>
        <dbReference type="Proteomes" id="UP001237737"/>
    </source>
</evidence>
<feature type="signal peptide" evidence="5">
    <location>
        <begin position="1"/>
        <end position="22"/>
    </location>
</feature>
<dbReference type="SUPFAM" id="SSF53850">
    <property type="entry name" value="Periplasmic binding protein-like II"/>
    <property type="match status" value="1"/>
</dbReference>
<evidence type="ECO:0000256" key="1">
    <source>
        <dbReference type="ARBA" id="ARBA00022617"/>
    </source>
</evidence>
<keyword evidence="5" id="KW-0732">Signal</keyword>
<dbReference type="PROSITE" id="PS51007">
    <property type="entry name" value="CYTC"/>
    <property type="match status" value="1"/>
</dbReference>
<dbReference type="RefSeq" id="WP_306848993.1">
    <property type="nucleotide sequence ID" value="NZ_JAUSSK010000002.1"/>
</dbReference>
<dbReference type="Gene3D" id="3.40.190.10">
    <property type="entry name" value="Periplasmic binding protein-like II"/>
    <property type="match status" value="2"/>
</dbReference>
<name>A0ABT9SX15_9GAMM</name>
<evidence type="ECO:0000256" key="5">
    <source>
        <dbReference type="SAM" id="SignalP"/>
    </source>
</evidence>
<feature type="domain" description="Cytochrome c" evidence="6">
    <location>
        <begin position="286"/>
        <end position="364"/>
    </location>
</feature>
<dbReference type="Pfam" id="PF13442">
    <property type="entry name" value="Cytochrome_CBB3"/>
    <property type="match status" value="1"/>
</dbReference>